<dbReference type="Gene3D" id="3.40.50.10600">
    <property type="entry name" value="SpoIIaa-like domains"/>
    <property type="match status" value="1"/>
</dbReference>
<organism evidence="1 3">
    <name type="scientific">Methylovulum psychrotolerans</name>
    <dbReference type="NCBI Taxonomy" id="1704499"/>
    <lineage>
        <taxon>Bacteria</taxon>
        <taxon>Pseudomonadati</taxon>
        <taxon>Pseudomonadota</taxon>
        <taxon>Gammaproteobacteria</taxon>
        <taxon>Methylococcales</taxon>
        <taxon>Methylococcaceae</taxon>
        <taxon>Methylovulum</taxon>
    </lineage>
</organism>
<proteinExistence type="predicted"/>
<dbReference type="Pfam" id="PF11964">
    <property type="entry name" value="SpoIIAA-like"/>
    <property type="match status" value="1"/>
</dbReference>
<protein>
    <submittedName>
        <fullName evidence="2">STAS/SEC14 domain-containing protein</fullName>
    </submittedName>
</protein>
<dbReference type="OrthoDB" id="5569963at2"/>
<dbReference type="Proteomes" id="UP000237423">
    <property type="component" value="Unassembled WGS sequence"/>
</dbReference>
<dbReference type="InterPro" id="IPR036513">
    <property type="entry name" value="STAS_dom_sf"/>
</dbReference>
<evidence type="ECO:0000313" key="1">
    <source>
        <dbReference type="EMBL" id="ASF45568.1"/>
    </source>
</evidence>
<dbReference type="Proteomes" id="UP000197019">
    <property type="component" value="Chromosome"/>
</dbReference>
<name>A0A1Z4BWA7_9GAMM</name>
<dbReference type="InterPro" id="IPR021866">
    <property type="entry name" value="SpoIIAA-like"/>
</dbReference>
<gene>
    <name evidence="2" type="ORF">AADEFJLK_01500</name>
    <name evidence="1" type="ORF">CEK71_05505</name>
</gene>
<dbReference type="RefSeq" id="WP_088618445.1">
    <property type="nucleotide sequence ID" value="NZ_CP022129.1"/>
</dbReference>
<dbReference type="EMBL" id="CP022129">
    <property type="protein sequence ID" value="ASF45568.1"/>
    <property type="molecule type" value="Genomic_DNA"/>
</dbReference>
<reference evidence="2 4" key="2">
    <citation type="submission" date="2017-11" db="EMBL/GenBank/DDBJ databases">
        <title>Draft Genome Sequence of Methylobacter psychrotolerans Sph1T, an Obligate Methanotroph from Low-Temperature Environments.</title>
        <authorList>
            <person name="Oshkin I.Y."/>
            <person name="Miroshnikov K."/>
            <person name="Belova S.E."/>
            <person name="Korzhenkov A."/>
            <person name="Toshchakov S.V."/>
            <person name="Dedysh S.N."/>
        </authorList>
    </citation>
    <scope>NUCLEOTIDE SEQUENCE [LARGE SCALE GENOMIC DNA]</scope>
    <source>
        <strain evidence="2 4">Sph1</strain>
    </source>
</reference>
<dbReference type="KEGG" id="mpsy:CEK71_05505"/>
<accession>A0A1Z4BWA7</accession>
<reference evidence="1 3" key="1">
    <citation type="submission" date="2017-06" db="EMBL/GenBank/DDBJ databases">
        <title>Genome Sequencing of the methanotroph Methylovulum psychrotolerants str. HV10-M2 isolated from a high-altitude environment.</title>
        <authorList>
            <person name="Mateos-Rivera A."/>
        </authorList>
    </citation>
    <scope>NUCLEOTIDE SEQUENCE [LARGE SCALE GENOMIC DNA]</scope>
    <source>
        <strain evidence="1 3">HV10_M2</strain>
    </source>
</reference>
<evidence type="ECO:0000313" key="2">
    <source>
        <dbReference type="EMBL" id="POZ52889.1"/>
    </source>
</evidence>
<dbReference type="InterPro" id="IPR038396">
    <property type="entry name" value="SpoIIAA-like_sf"/>
</dbReference>
<sequence length="121" mass="13845">MALTVKFEAENNLFVVHTTGVLVRTEADAIKKQVVAFIKTYGRAKGLIIIDEGFLSIATFVNWDDDEDDEFLQQHVDRLALVGDMKWRDSALLFLLHGFVPFSIHYFKADQEAFARAWLHS</sequence>
<keyword evidence="3" id="KW-1185">Reference proteome</keyword>
<evidence type="ECO:0000313" key="3">
    <source>
        <dbReference type="Proteomes" id="UP000197019"/>
    </source>
</evidence>
<dbReference type="SUPFAM" id="SSF52091">
    <property type="entry name" value="SpoIIaa-like"/>
    <property type="match status" value="1"/>
</dbReference>
<dbReference type="AlphaFoldDB" id="A0A1Z4BWA7"/>
<dbReference type="EMBL" id="PGFZ01000002">
    <property type="protein sequence ID" value="POZ52889.1"/>
    <property type="molecule type" value="Genomic_DNA"/>
</dbReference>
<evidence type="ECO:0000313" key="4">
    <source>
        <dbReference type="Proteomes" id="UP000237423"/>
    </source>
</evidence>